<evidence type="ECO:0000256" key="1">
    <source>
        <dbReference type="SAM" id="MobiDB-lite"/>
    </source>
</evidence>
<proteinExistence type="predicted"/>
<accession>A0AA40D185</accession>
<name>A0AA40D185_9PEZI</name>
<gene>
    <name evidence="2" type="ORF">DIS24_g4113</name>
</gene>
<sequence>MEARFRSFINELVVLKQILRDATGSGEGAESTAADSNPQSNAPPTTGSFSVPDDLSGDPADLSDDPANPFSDTAYPLSDQSEVDSSVPSTPSEQQLTVPRTPTPQSLNSMRVLISPRRRRKEGEEEDEEEEEEDVSS</sequence>
<dbReference type="AlphaFoldDB" id="A0AA40D185"/>
<feature type="compositionally biased region" description="Acidic residues" evidence="1">
    <location>
        <begin position="124"/>
        <end position="137"/>
    </location>
</feature>
<protein>
    <submittedName>
        <fullName evidence="2">Uncharacterized protein</fullName>
    </submittedName>
</protein>
<feature type="compositionally biased region" description="Polar residues" evidence="1">
    <location>
        <begin position="78"/>
        <end position="109"/>
    </location>
</feature>
<feature type="compositionally biased region" description="Polar residues" evidence="1">
    <location>
        <begin position="33"/>
        <end position="49"/>
    </location>
</feature>
<feature type="region of interest" description="Disordered" evidence="1">
    <location>
        <begin position="23"/>
        <end position="137"/>
    </location>
</feature>
<organism evidence="2 3">
    <name type="scientific">Lasiodiplodia hormozganensis</name>
    <dbReference type="NCBI Taxonomy" id="869390"/>
    <lineage>
        <taxon>Eukaryota</taxon>
        <taxon>Fungi</taxon>
        <taxon>Dikarya</taxon>
        <taxon>Ascomycota</taxon>
        <taxon>Pezizomycotina</taxon>
        <taxon>Dothideomycetes</taxon>
        <taxon>Dothideomycetes incertae sedis</taxon>
        <taxon>Botryosphaeriales</taxon>
        <taxon>Botryosphaeriaceae</taxon>
        <taxon>Lasiodiplodia</taxon>
    </lineage>
</organism>
<comment type="caution">
    <text evidence="2">The sequence shown here is derived from an EMBL/GenBank/DDBJ whole genome shotgun (WGS) entry which is preliminary data.</text>
</comment>
<dbReference type="Proteomes" id="UP001175001">
    <property type="component" value="Unassembled WGS sequence"/>
</dbReference>
<evidence type="ECO:0000313" key="3">
    <source>
        <dbReference type="Proteomes" id="UP001175001"/>
    </source>
</evidence>
<evidence type="ECO:0000313" key="2">
    <source>
        <dbReference type="EMBL" id="KAK0659255.1"/>
    </source>
</evidence>
<reference evidence="2" key="1">
    <citation type="submission" date="2023-06" db="EMBL/GenBank/DDBJ databases">
        <title>Multi-omics analyses reveal the molecular pathogenesis toolkit of Lasiodiplodia hormozganensis, a cross-kingdom pathogen.</title>
        <authorList>
            <person name="Felix C."/>
            <person name="Meneses R."/>
            <person name="Goncalves M.F.M."/>
            <person name="Tilleman L."/>
            <person name="Duarte A.S."/>
            <person name="Jorrin-Novo J.V."/>
            <person name="Van De Peer Y."/>
            <person name="Deforce D."/>
            <person name="Van Nieuwerburgh F."/>
            <person name="Esteves A.C."/>
            <person name="Alves A."/>
        </authorList>
    </citation>
    <scope>NUCLEOTIDE SEQUENCE</scope>
    <source>
        <strain evidence="2">CBS 339.90</strain>
    </source>
</reference>
<keyword evidence="3" id="KW-1185">Reference proteome</keyword>
<dbReference type="EMBL" id="JAUJDW010000014">
    <property type="protein sequence ID" value="KAK0659255.1"/>
    <property type="molecule type" value="Genomic_DNA"/>
</dbReference>